<dbReference type="Proteomes" id="UP001151529">
    <property type="component" value="Chromosome 12"/>
</dbReference>
<keyword evidence="3" id="KW-1185">Reference proteome</keyword>
<reference evidence="2" key="1">
    <citation type="submission" date="2022-11" db="EMBL/GenBank/DDBJ databases">
        <authorList>
            <person name="Hyden B.L."/>
            <person name="Feng K."/>
            <person name="Yates T."/>
            <person name="Jawdy S."/>
            <person name="Smart L.B."/>
            <person name="Muchero W."/>
        </authorList>
    </citation>
    <scope>NUCLEOTIDE SEQUENCE</scope>
    <source>
        <tissue evidence="2">Shoot tip</tissue>
    </source>
</reference>
<comment type="caution">
    <text evidence="2">The sequence shown here is derived from an EMBL/GenBank/DDBJ whole genome shotgun (WGS) entry which is preliminary data.</text>
</comment>
<reference evidence="2" key="2">
    <citation type="journal article" date="2023" name="Int. J. Mol. Sci.">
        <title>De Novo Assembly and Annotation of 11 Diverse Shrub Willow (Salix) Genomes Reveals Novel Gene Organization in Sex-Linked Regions.</title>
        <authorList>
            <person name="Hyden B."/>
            <person name="Feng K."/>
            <person name="Yates T.B."/>
            <person name="Jawdy S."/>
            <person name="Cereghino C."/>
            <person name="Smart L.B."/>
            <person name="Muchero W."/>
        </authorList>
    </citation>
    <scope>NUCLEOTIDE SEQUENCE [LARGE SCALE GENOMIC DNA]</scope>
    <source>
        <tissue evidence="2">Shoot tip</tissue>
    </source>
</reference>
<organism evidence="2 3">
    <name type="scientific">Salix viminalis</name>
    <name type="common">Common osier</name>
    <name type="synonym">Basket willow</name>
    <dbReference type="NCBI Taxonomy" id="40686"/>
    <lineage>
        <taxon>Eukaryota</taxon>
        <taxon>Viridiplantae</taxon>
        <taxon>Streptophyta</taxon>
        <taxon>Embryophyta</taxon>
        <taxon>Tracheophyta</taxon>
        <taxon>Spermatophyta</taxon>
        <taxon>Magnoliopsida</taxon>
        <taxon>eudicotyledons</taxon>
        <taxon>Gunneridae</taxon>
        <taxon>Pentapetalae</taxon>
        <taxon>rosids</taxon>
        <taxon>fabids</taxon>
        <taxon>Malpighiales</taxon>
        <taxon>Salicaceae</taxon>
        <taxon>Saliceae</taxon>
        <taxon>Salix</taxon>
    </lineage>
</organism>
<gene>
    <name evidence="2" type="ORF">OIU85_013852</name>
</gene>
<protein>
    <submittedName>
        <fullName evidence="2">Uncharacterized protein</fullName>
    </submittedName>
</protein>
<feature type="compositionally biased region" description="Basic residues" evidence="1">
    <location>
        <begin position="93"/>
        <end position="102"/>
    </location>
</feature>
<feature type="region of interest" description="Disordered" evidence="1">
    <location>
        <begin position="1"/>
        <end position="125"/>
    </location>
</feature>
<feature type="compositionally biased region" description="Polar residues" evidence="1">
    <location>
        <begin position="39"/>
        <end position="64"/>
    </location>
</feature>
<dbReference type="OrthoDB" id="10531475at2759"/>
<dbReference type="EMBL" id="JAPFFL010000018">
    <property type="protein sequence ID" value="KAJ6672558.1"/>
    <property type="molecule type" value="Genomic_DNA"/>
</dbReference>
<dbReference type="AlphaFoldDB" id="A0A9Q0SD03"/>
<sequence length="125" mass="14138">MGRPEADSSSYDESFQPQEDQYEQTQADFSAHAYETSYDDPSQSQYGGTTVNNPQDQQPRQANQGYGGQPAQPSQFPPQGPQTSPMYTNGPRRPAHTHHKDHKQTQLSPRHTHHRAPLNFHPRAQ</sequence>
<name>A0A9Q0SD03_SALVM</name>
<evidence type="ECO:0000256" key="1">
    <source>
        <dbReference type="SAM" id="MobiDB-lite"/>
    </source>
</evidence>
<evidence type="ECO:0000313" key="2">
    <source>
        <dbReference type="EMBL" id="KAJ6672558.1"/>
    </source>
</evidence>
<evidence type="ECO:0000313" key="3">
    <source>
        <dbReference type="Proteomes" id="UP001151529"/>
    </source>
</evidence>
<accession>A0A9Q0SD03</accession>
<feature type="compositionally biased region" description="Polar residues" evidence="1">
    <location>
        <begin position="7"/>
        <end position="28"/>
    </location>
</feature>
<proteinExistence type="predicted"/>